<dbReference type="Proteomes" id="UP001195483">
    <property type="component" value="Unassembled WGS sequence"/>
</dbReference>
<reference evidence="4" key="1">
    <citation type="journal article" date="2021" name="Genome Biol. Evol.">
        <title>A High-Quality Reference Genome for a Parasitic Bivalve with Doubly Uniparental Inheritance (Bivalvia: Unionida).</title>
        <authorList>
            <person name="Smith C.H."/>
        </authorList>
    </citation>
    <scope>NUCLEOTIDE SEQUENCE</scope>
    <source>
        <strain evidence="4">CHS0354</strain>
    </source>
</reference>
<dbReference type="Pfam" id="PF00067">
    <property type="entry name" value="p450"/>
    <property type="match status" value="1"/>
</dbReference>
<dbReference type="PRINTS" id="PR00463">
    <property type="entry name" value="EP450I"/>
</dbReference>
<keyword evidence="3" id="KW-0408">Iron</keyword>
<comment type="caution">
    <text evidence="4">The sequence shown here is derived from an EMBL/GenBank/DDBJ whole genome shotgun (WGS) entry which is preliminary data.</text>
</comment>
<dbReference type="GO" id="GO:0020037">
    <property type="term" value="F:heme binding"/>
    <property type="evidence" value="ECO:0007669"/>
    <property type="project" value="InterPro"/>
</dbReference>
<dbReference type="InterPro" id="IPR001128">
    <property type="entry name" value="Cyt_P450"/>
</dbReference>
<evidence type="ECO:0000313" key="5">
    <source>
        <dbReference type="Proteomes" id="UP001195483"/>
    </source>
</evidence>
<comment type="similarity">
    <text evidence="1">Belongs to the cytochrome P450 family.</text>
</comment>
<evidence type="ECO:0000313" key="4">
    <source>
        <dbReference type="EMBL" id="KAK3581751.1"/>
    </source>
</evidence>
<dbReference type="InterPro" id="IPR002401">
    <property type="entry name" value="Cyt_P450_E_grp-I"/>
</dbReference>
<gene>
    <name evidence="4" type="ORF">CHS0354_035082</name>
</gene>
<dbReference type="InterPro" id="IPR050182">
    <property type="entry name" value="Cytochrome_P450_fam2"/>
</dbReference>
<evidence type="ECO:0000256" key="1">
    <source>
        <dbReference type="ARBA" id="ARBA00010617"/>
    </source>
</evidence>
<accession>A0AAE0RXW6</accession>
<reference evidence="4" key="3">
    <citation type="submission" date="2023-05" db="EMBL/GenBank/DDBJ databases">
        <authorList>
            <person name="Smith C.H."/>
        </authorList>
    </citation>
    <scope>NUCLEOTIDE SEQUENCE</scope>
    <source>
        <strain evidence="4">CHS0354</strain>
        <tissue evidence="4">Mantle</tissue>
    </source>
</reference>
<dbReference type="Gene3D" id="1.10.630.10">
    <property type="entry name" value="Cytochrome P450"/>
    <property type="match status" value="1"/>
</dbReference>
<name>A0AAE0RXW6_9BIVA</name>
<dbReference type="PANTHER" id="PTHR24300">
    <property type="entry name" value="CYTOCHROME P450 508A4-RELATED"/>
    <property type="match status" value="1"/>
</dbReference>
<dbReference type="GO" id="GO:0005506">
    <property type="term" value="F:iron ion binding"/>
    <property type="evidence" value="ECO:0007669"/>
    <property type="project" value="InterPro"/>
</dbReference>
<sequence>METQEETSSLSWQISPGPAWITLVGKIAELTSGPDLRIHLRRLQKKYGDIYTLYLGPRPAVIVCGYDAIREIFIKRGAEFSDRPAAMNPMIVFNGRK</sequence>
<dbReference type="GO" id="GO:0016705">
    <property type="term" value="F:oxidoreductase activity, acting on paired donors, with incorporation or reduction of molecular oxygen"/>
    <property type="evidence" value="ECO:0007669"/>
    <property type="project" value="InterPro"/>
</dbReference>
<reference evidence="4" key="2">
    <citation type="journal article" date="2021" name="Genome Biol. Evol.">
        <title>Developing a high-quality reference genome for a parasitic bivalve with doubly uniparental inheritance (Bivalvia: Unionida).</title>
        <authorList>
            <person name="Smith C.H."/>
        </authorList>
    </citation>
    <scope>NUCLEOTIDE SEQUENCE</scope>
    <source>
        <strain evidence="4">CHS0354</strain>
        <tissue evidence="4">Mantle</tissue>
    </source>
</reference>
<evidence type="ECO:0000256" key="3">
    <source>
        <dbReference type="ARBA" id="ARBA00023004"/>
    </source>
</evidence>
<protein>
    <recommendedName>
        <fullName evidence="6">Cytochrome P450</fullName>
    </recommendedName>
</protein>
<dbReference type="GO" id="GO:0004497">
    <property type="term" value="F:monooxygenase activity"/>
    <property type="evidence" value="ECO:0007669"/>
    <property type="project" value="InterPro"/>
</dbReference>
<dbReference type="AlphaFoldDB" id="A0AAE0RXW6"/>
<organism evidence="4 5">
    <name type="scientific">Potamilus streckersoni</name>
    <dbReference type="NCBI Taxonomy" id="2493646"/>
    <lineage>
        <taxon>Eukaryota</taxon>
        <taxon>Metazoa</taxon>
        <taxon>Spiralia</taxon>
        <taxon>Lophotrochozoa</taxon>
        <taxon>Mollusca</taxon>
        <taxon>Bivalvia</taxon>
        <taxon>Autobranchia</taxon>
        <taxon>Heteroconchia</taxon>
        <taxon>Palaeoheterodonta</taxon>
        <taxon>Unionida</taxon>
        <taxon>Unionoidea</taxon>
        <taxon>Unionidae</taxon>
        <taxon>Ambleminae</taxon>
        <taxon>Lampsilini</taxon>
        <taxon>Potamilus</taxon>
    </lineage>
</organism>
<keyword evidence="5" id="KW-1185">Reference proteome</keyword>
<dbReference type="SUPFAM" id="SSF48264">
    <property type="entry name" value="Cytochrome P450"/>
    <property type="match status" value="1"/>
</dbReference>
<evidence type="ECO:0000256" key="2">
    <source>
        <dbReference type="ARBA" id="ARBA00022723"/>
    </source>
</evidence>
<dbReference type="InterPro" id="IPR036396">
    <property type="entry name" value="Cyt_P450_sf"/>
</dbReference>
<keyword evidence="2" id="KW-0479">Metal-binding</keyword>
<proteinExistence type="inferred from homology"/>
<evidence type="ECO:0008006" key="6">
    <source>
        <dbReference type="Google" id="ProtNLM"/>
    </source>
</evidence>
<dbReference type="EMBL" id="JAEAOA010002057">
    <property type="protein sequence ID" value="KAK3581751.1"/>
    <property type="molecule type" value="Genomic_DNA"/>
</dbReference>